<evidence type="ECO:0000313" key="5">
    <source>
        <dbReference type="Proteomes" id="UP000268059"/>
    </source>
</evidence>
<dbReference type="PANTHER" id="PTHR30149">
    <property type="entry name" value="HYDROGENASE PROTEIN ASSEMBLY PROTEIN HYPD"/>
    <property type="match status" value="1"/>
</dbReference>
<keyword evidence="5" id="KW-1185">Reference proteome</keyword>
<dbReference type="PANTHER" id="PTHR30149:SF0">
    <property type="entry name" value="HYDROGENASE MATURATION FACTOR HYPD"/>
    <property type="match status" value="1"/>
</dbReference>
<comment type="similarity">
    <text evidence="1">Belongs to the HypD family.</text>
</comment>
<evidence type="ECO:0000313" key="4">
    <source>
        <dbReference type="EMBL" id="BBH26375.1"/>
    </source>
</evidence>
<dbReference type="KEGG" id="ebm:SG0102_13090"/>
<dbReference type="EMBL" id="AP019309">
    <property type="protein sequence ID" value="BBH26375.1"/>
    <property type="molecule type" value="Genomic_DNA"/>
</dbReference>
<accession>A0A3G9JD78</accession>
<dbReference type="NCBIfam" id="TIGR00075">
    <property type="entry name" value="hypD"/>
    <property type="match status" value="1"/>
</dbReference>
<evidence type="ECO:0000256" key="3">
    <source>
        <dbReference type="ARBA" id="ARBA00023004"/>
    </source>
</evidence>
<evidence type="ECO:0000256" key="1">
    <source>
        <dbReference type="ARBA" id="ARBA00007888"/>
    </source>
</evidence>
<dbReference type="RefSeq" id="WP_125119248.1">
    <property type="nucleotide sequence ID" value="NZ_AP019309.1"/>
</dbReference>
<dbReference type="GO" id="GO:0005506">
    <property type="term" value="F:iron ion binding"/>
    <property type="evidence" value="ECO:0007669"/>
    <property type="project" value="TreeGrafter"/>
</dbReference>
<protein>
    <submittedName>
        <fullName evidence="4">Hydrogenase formation protein HypD</fullName>
    </submittedName>
</protein>
<dbReference type="GO" id="GO:0070025">
    <property type="term" value="F:carbon monoxide binding"/>
    <property type="evidence" value="ECO:0007669"/>
    <property type="project" value="TreeGrafter"/>
</dbReference>
<proteinExistence type="inferred from homology"/>
<evidence type="ECO:0000256" key="2">
    <source>
        <dbReference type="ARBA" id="ARBA00022723"/>
    </source>
</evidence>
<organism evidence="4 5">
    <name type="scientific">Intestinibaculum porci</name>
    <dbReference type="NCBI Taxonomy" id="2487118"/>
    <lineage>
        <taxon>Bacteria</taxon>
        <taxon>Bacillati</taxon>
        <taxon>Bacillota</taxon>
        <taxon>Erysipelotrichia</taxon>
        <taxon>Erysipelotrichales</taxon>
        <taxon>Erysipelotrichaceae</taxon>
        <taxon>Intestinibaculum</taxon>
    </lineage>
</organism>
<dbReference type="GO" id="GO:0051539">
    <property type="term" value="F:4 iron, 4 sulfur cluster binding"/>
    <property type="evidence" value="ECO:0007669"/>
    <property type="project" value="TreeGrafter"/>
</dbReference>
<dbReference type="InterPro" id="IPR042243">
    <property type="entry name" value="HypD_1"/>
</dbReference>
<dbReference type="GO" id="GO:0051604">
    <property type="term" value="P:protein maturation"/>
    <property type="evidence" value="ECO:0007669"/>
    <property type="project" value="TreeGrafter"/>
</dbReference>
<dbReference type="InterPro" id="IPR042244">
    <property type="entry name" value="HypD_2_sf"/>
</dbReference>
<gene>
    <name evidence="4" type="primary">hypD</name>
    <name evidence="4" type="ORF">SG0102_13090</name>
</gene>
<dbReference type="Gene3D" id="3.40.50.11740">
    <property type="entry name" value="HypD, alpha/beta domain 2"/>
    <property type="match status" value="2"/>
</dbReference>
<keyword evidence="2" id="KW-0479">Metal-binding</keyword>
<sequence>MNKAREIIDAYQGPKLRIMEVCGTHTHEIFRLGIRSLLPENIEVISGPGCPVCVTPVDFIDEAIYLAQEHHCTITTFGDLVRVPGTQASLAQARADGAQVKVVYSPLDSVDYAQKHPDEEVVFLSIGFETTTPADLLTIAKAQALGLTNFSLLTANKTMPGAYEAMKDSCDAFLYPGHVHTIIGTGICEKMKEEGVSGVIAGFTAKELLTAIALIVKKSQEAAPYFVNAYPRVVTDEGSPKGQAIIAKYTESVDAMWRGIGVIPGSGLALKDDYAAFDARKKYQVPAMHGHANPACRCGEILRGQIKPYECPLFGKVCTRDHPVGACMVSSEGTCAAYYLYGGQK</sequence>
<dbReference type="Pfam" id="PF01924">
    <property type="entry name" value="HypD"/>
    <property type="match status" value="1"/>
</dbReference>
<dbReference type="OrthoDB" id="9770424at2"/>
<dbReference type="InterPro" id="IPR002780">
    <property type="entry name" value="Hyd_form_HypD"/>
</dbReference>
<dbReference type="Proteomes" id="UP000268059">
    <property type="component" value="Chromosome"/>
</dbReference>
<dbReference type="InParanoid" id="A0A3G9JD78"/>
<dbReference type="Gene3D" id="6.10.20.100">
    <property type="match status" value="1"/>
</dbReference>
<dbReference type="PIRSF" id="PIRSF005622">
    <property type="entry name" value="Hydrgn_mat_hypD"/>
    <property type="match status" value="1"/>
</dbReference>
<name>A0A3G9JD78_9FIRM</name>
<dbReference type="AlphaFoldDB" id="A0A3G9JD78"/>
<reference evidence="4 5" key="1">
    <citation type="submission" date="2018-11" db="EMBL/GenBank/DDBJ databases">
        <title>Novel Erysipelotrichaceae bacterium isolated from small intestine of a swine.</title>
        <authorList>
            <person name="Kim J.S."/>
            <person name="Choe H."/>
            <person name="Lee Y.R."/>
            <person name="Kim K.M."/>
            <person name="Park D.S."/>
        </authorList>
    </citation>
    <scope>NUCLEOTIDE SEQUENCE [LARGE SCALE GENOMIC DNA]</scope>
    <source>
        <strain evidence="4 5">SG0102</strain>
    </source>
</reference>
<keyword evidence="3" id="KW-0408">Iron</keyword>